<comment type="caution">
    <text evidence="2">The sequence shown here is derived from an EMBL/GenBank/DDBJ whole genome shotgun (WGS) entry which is preliminary data.</text>
</comment>
<dbReference type="Gene3D" id="3.40.630.30">
    <property type="match status" value="1"/>
</dbReference>
<dbReference type="RefSeq" id="WP_138237333.1">
    <property type="nucleotide sequence ID" value="NZ_CP185860.1"/>
</dbReference>
<dbReference type="Proteomes" id="UP000306791">
    <property type="component" value="Unassembled WGS sequence"/>
</dbReference>
<dbReference type="SUPFAM" id="SSF55729">
    <property type="entry name" value="Acyl-CoA N-acyltransferases (Nat)"/>
    <property type="match status" value="1"/>
</dbReference>
<dbReference type="InterPro" id="IPR051531">
    <property type="entry name" value="N-acetyltransferase"/>
</dbReference>
<dbReference type="PANTHER" id="PTHR43792">
    <property type="entry name" value="GNAT FAMILY, PUTATIVE (AFU_ORTHOLOGUE AFUA_3G00765)-RELATED-RELATED"/>
    <property type="match status" value="1"/>
</dbReference>
<proteinExistence type="predicted"/>
<dbReference type="InterPro" id="IPR016181">
    <property type="entry name" value="Acyl_CoA_acyltransferase"/>
</dbReference>
<dbReference type="Pfam" id="PF13302">
    <property type="entry name" value="Acetyltransf_3"/>
    <property type="match status" value="1"/>
</dbReference>
<feature type="domain" description="N-acetyltransferase" evidence="1">
    <location>
        <begin position="7"/>
        <end position="149"/>
    </location>
</feature>
<dbReference type="EMBL" id="VANI01000030">
    <property type="protein sequence ID" value="TLM73412.1"/>
    <property type="molecule type" value="Genomic_DNA"/>
</dbReference>
<evidence type="ECO:0000259" key="1">
    <source>
        <dbReference type="Pfam" id="PF13302"/>
    </source>
</evidence>
<dbReference type="InterPro" id="IPR000182">
    <property type="entry name" value="GNAT_dom"/>
</dbReference>
<sequence length="194" mass="22043">MELATKRFLLRDFTDADTSAFEAYHSDPRSKEFYGPEETKPEHTRELISIFKAWAIEQPRLNYQLAIIQRSGSRNLVGCCGLRRANAELGAAELGIELAPEYWGRHAYATEVMRALVEFGFDTLGLRVIFGGTVSANSRIGRLANAFGATVIPRQTPAWMSRKGWTQIEWRITKQQWENGHLTITGKRRQKAAR</sequence>
<reference evidence="2 3" key="1">
    <citation type="submission" date="2019-05" db="EMBL/GenBank/DDBJ databases">
        <title>Microbulbifer harenosus sp. nov., an alginate-degrading bacterium isolated from coastal sand.</title>
        <authorList>
            <person name="Huang H."/>
            <person name="Mo K."/>
            <person name="Bao S."/>
        </authorList>
    </citation>
    <scope>NUCLEOTIDE SEQUENCE [LARGE SCALE GENOMIC DNA]</scope>
    <source>
        <strain evidence="2 3">HB161719</strain>
    </source>
</reference>
<keyword evidence="3" id="KW-1185">Reference proteome</keyword>
<dbReference type="PANTHER" id="PTHR43792:SF1">
    <property type="entry name" value="N-ACETYLTRANSFERASE DOMAIN-CONTAINING PROTEIN"/>
    <property type="match status" value="1"/>
</dbReference>
<evidence type="ECO:0000313" key="2">
    <source>
        <dbReference type="EMBL" id="TLM73412.1"/>
    </source>
</evidence>
<accession>A0ABY2UCL0</accession>
<organism evidence="2 3">
    <name type="scientific">Microbulbifer harenosus</name>
    <dbReference type="NCBI Taxonomy" id="2576840"/>
    <lineage>
        <taxon>Bacteria</taxon>
        <taxon>Pseudomonadati</taxon>
        <taxon>Pseudomonadota</taxon>
        <taxon>Gammaproteobacteria</taxon>
        <taxon>Cellvibrionales</taxon>
        <taxon>Microbulbiferaceae</taxon>
        <taxon>Microbulbifer</taxon>
    </lineage>
</organism>
<name>A0ABY2UCL0_9GAMM</name>
<evidence type="ECO:0000313" key="3">
    <source>
        <dbReference type="Proteomes" id="UP000306791"/>
    </source>
</evidence>
<protein>
    <submittedName>
        <fullName evidence="2">GNAT family N-acetyltransferase</fullName>
    </submittedName>
</protein>
<gene>
    <name evidence="2" type="ORF">FDY93_18990</name>
</gene>